<evidence type="ECO:0000313" key="3">
    <source>
        <dbReference type="Proteomes" id="UP000319432"/>
    </source>
</evidence>
<keyword evidence="1" id="KW-0732">Signal</keyword>
<name>A0A518VE03_BRELA</name>
<protein>
    <recommendedName>
        <fullName evidence="4">Lipoprotein</fullName>
    </recommendedName>
</protein>
<dbReference type="EMBL" id="CP033464">
    <property type="protein sequence ID" value="QDX95202.1"/>
    <property type="molecule type" value="Genomic_DNA"/>
</dbReference>
<accession>A0A518VE03</accession>
<evidence type="ECO:0000256" key="1">
    <source>
        <dbReference type="SAM" id="SignalP"/>
    </source>
</evidence>
<dbReference type="PROSITE" id="PS51257">
    <property type="entry name" value="PROKAR_LIPOPROTEIN"/>
    <property type="match status" value="1"/>
</dbReference>
<keyword evidence="3" id="KW-1185">Reference proteome</keyword>
<sequence>MKTFKTKLPIFLAIFAMFALILAGCGAKQSGKDVAQEAFKKQISMNAYSFSGSLKFKVDATNEQLENDPQAKMVLDVLKNSELTYRGNQSLEPFQTELILDAKVNMQGVNTTFSVPMIMNQDKMWIKVPALGFLPGMEQLEGKYIELDYKEMKKMADAQGQPAAVPDFSPEAMKKQKEATVKLADTLFKHYGPEYFVEAKKEDIPNLPAEIKADRVINMKLTNENLVPFLKTTVDNVIPEVVKAMSETPAYKDILAQDSTQLEDMKKGLKDLSADIDKNKDLIKSNFNIQKGNSFVVVDKDNYIPYQLVDWDVKVSDKEDPDMGSIGISFILELKYSNFNVAPKWELALPKADEIIPLSQLMQGNL</sequence>
<reference evidence="2 3" key="1">
    <citation type="submission" date="2018-11" db="EMBL/GenBank/DDBJ databases">
        <title>Phylogenetic determinants of toxin gene distribution in genomes of Brevibacillus laterosporus.</title>
        <authorList>
            <person name="Glare T.R."/>
            <person name="Durrant A."/>
            <person name="Berry C."/>
            <person name="Palma L."/>
            <person name="Ormskirk M."/>
            <person name="Cox M.O."/>
        </authorList>
    </citation>
    <scope>NUCLEOTIDE SEQUENCE [LARGE SCALE GENOMIC DNA]</scope>
    <source>
        <strain evidence="2 3">1821L</strain>
    </source>
</reference>
<evidence type="ECO:0000313" key="2">
    <source>
        <dbReference type="EMBL" id="QDX95202.1"/>
    </source>
</evidence>
<gene>
    <name evidence="2" type="ORF">EEL30_24645</name>
</gene>
<dbReference type="AlphaFoldDB" id="A0A518VE03"/>
<evidence type="ECO:0008006" key="4">
    <source>
        <dbReference type="Google" id="ProtNLM"/>
    </source>
</evidence>
<organism evidence="2 3">
    <name type="scientific">Brevibacillus laterosporus</name>
    <name type="common">Bacillus laterosporus</name>
    <dbReference type="NCBI Taxonomy" id="1465"/>
    <lineage>
        <taxon>Bacteria</taxon>
        <taxon>Bacillati</taxon>
        <taxon>Bacillota</taxon>
        <taxon>Bacilli</taxon>
        <taxon>Bacillales</taxon>
        <taxon>Paenibacillaceae</taxon>
        <taxon>Brevibacillus</taxon>
    </lineage>
</organism>
<dbReference type="OrthoDB" id="2657915at2"/>
<dbReference type="Proteomes" id="UP000319432">
    <property type="component" value="Chromosome"/>
</dbReference>
<feature type="chain" id="PRO_5038983331" description="Lipoprotein" evidence="1">
    <location>
        <begin position="24"/>
        <end position="366"/>
    </location>
</feature>
<proteinExistence type="predicted"/>
<feature type="signal peptide" evidence="1">
    <location>
        <begin position="1"/>
        <end position="23"/>
    </location>
</feature>